<dbReference type="STRING" id="1936003.STSP2_01648"/>
<evidence type="ECO:0000256" key="2">
    <source>
        <dbReference type="ARBA" id="ARBA00023015"/>
    </source>
</evidence>
<dbReference type="PROSITE" id="PS01063">
    <property type="entry name" value="SIGMA70_ECF"/>
    <property type="match status" value="1"/>
</dbReference>
<evidence type="ECO:0000259" key="8">
    <source>
        <dbReference type="Pfam" id="PF08281"/>
    </source>
</evidence>
<dbReference type="SUPFAM" id="SSF88659">
    <property type="entry name" value="Sigma3 and sigma4 domains of RNA polymerase sigma factors"/>
    <property type="match status" value="1"/>
</dbReference>
<keyword evidence="10" id="KW-1185">Reference proteome</keyword>
<gene>
    <name evidence="9" type="primary">cnrH_2</name>
    <name evidence="9" type="ORF">STSP2_01648</name>
</gene>
<protein>
    <recommendedName>
        <fullName evidence="6">RNA polymerase sigma factor</fullName>
    </recommendedName>
</protein>
<evidence type="ECO:0000313" key="10">
    <source>
        <dbReference type="Proteomes" id="UP000189674"/>
    </source>
</evidence>
<dbReference type="Pfam" id="PF08281">
    <property type="entry name" value="Sigma70_r4_2"/>
    <property type="match status" value="1"/>
</dbReference>
<dbReference type="InterPro" id="IPR007627">
    <property type="entry name" value="RNA_pol_sigma70_r2"/>
</dbReference>
<comment type="similarity">
    <text evidence="1 6">Belongs to the sigma-70 factor family. ECF subfamily.</text>
</comment>
<evidence type="ECO:0000256" key="5">
    <source>
        <dbReference type="ARBA" id="ARBA00023163"/>
    </source>
</evidence>
<dbReference type="Gene3D" id="1.10.10.10">
    <property type="entry name" value="Winged helix-like DNA-binding domain superfamily/Winged helix DNA-binding domain"/>
    <property type="match status" value="1"/>
</dbReference>
<keyword evidence="4 6" id="KW-0238">DNA-binding</keyword>
<dbReference type="NCBIfam" id="TIGR02937">
    <property type="entry name" value="sigma70-ECF"/>
    <property type="match status" value="1"/>
</dbReference>
<evidence type="ECO:0000259" key="7">
    <source>
        <dbReference type="Pfam" id="PF04542"/>
    </source>
</evidence>
<reference evidence="10" key="1">
    <citation type="submission" date="2017-02" db="EMBL/GenBank/DDBJ databases">
        <title>Comparative genomics and description of representatives of a novel lineage of planctomycetes thriving in anoxic sediments.</title>
        <authorList>
            <person name="Spring S."/>
            <person name="Bunk B."/>
            <person name="Sproer C."/>
        </authorList>
    </citation>
    <scope>NUCLEOTIDE SEQUENCE [LARGE SCALE GENOMIC DNA]</scope>
    <source>
        <strain evidence="10">ST-NAGAB-D1</strain>
    </source>
</reference>
<dbReference type="PANTHER" id="PTHR43133">
    <property type="entry name" value="RNA POLYMERASE ECF-TYPE SIGMA FACTO"/>
    <property type="match status" value="1"/>
</dbReference>
<dbReference type="PANTHER" id="PTHR43133:SF8">
    <property type="entry name" value="RNA POLYMERASE SIGMA FACTOR HI_1459-RELATED"/>
    <property type="match status" value="1"/>
</dbReference>
<evidence type="ECO:0000313" key="9">
    <source>
        <dbReference type="EMBL" id="AQT68484.1"/>
    </source>
</evidence>
<dbReference type="InterPro" id="IPR013325">
    <property type="entry name" value="RNA_pol_sigma_r2"/>
</dbReference>
<dbReference type="GO" id="GO:0016987">
    <property type="term" value="F:sigma factor activity"/>
    <property type="evidence" value="ECO:0007669"/>
    <property type="project" value="UniProtKB-KW"/>
</dbReference>
<dbReference type="InterPro" id="IPR013324">
    <property type="entry name" value="RNA_pol_sigma_r3/r4-like"/>
</dbReference>
<dbReference type="OrthoDB" id="275140at2"/>
<evidence type="ECO:0000256" key="6">
    <source>
        <dbReference type="RuleBase" id="RU000716"/>
    </source>
</evidence>
<dbReference type="InterPro" id="IPR039425">
    <property type="entry name" value="RNA_pol_sigma-70-like"/>
</dbReference>
<dbReference type="GO" id="GO:0003677">
    <property type="term" value="F:DNA binding"/>
    <property type="evidence" value="ECO:0007669"/>
    <property type="project" value="UniProtKB-KW"/>
</dbReference>
<dbReference type="InterPro" id="IPR000838">
    <property type="entry name" value="RNA_pol_sigma70_ECF_CS"/>
</dbReference>
<dbReference type="RefSeq" id="WP_146661519.1">
    <property type="nucleotide sequence ID" value="NZ_CP019791.1"/>
</dbReference>
<evidence type="ECO:0000256" key="1">
    <source>
        <dbReference type="ARBA" id="ARBA00010641"/>
    </source>
</evidence>
<name>A0A1U9NL76_9BACT</name>
<organism evidence="9 10">
    <name type="scientific">Anaerohalosphaera lusitana</name>
    <dbReference type="NCBI Taxonomy" id="1936003"/>
    <lineage>
        <taxon>Bacteria</taxon>
        <taxon>Pseudomonadati</taxon>
        <taxon>Planctomycetota</taxon>
        <taxon>Phycisphaerae</taxon>
        <taxon>Sedimentisphaerales</taxon>
        <taxon>Anaerohalosphaeraceae</taxon>
        <taxon>Anaerohalosphaera</taxon>
    </lineage>
</organism>
<keyword evidence="3 6" id="KW-0731">Sigma factor</keyword>
<dbReference type="InterPro" id="IPR013249">
    <property type="entry name" value="RNA_pol_sigma70_r4_t2"/>
</dbReference>
<dbReference type="GO" id="GO:0006352">
    <property type="term" value="P:DNA-templated transcription initiation"/>
    <property type="evidence" value="ECO:0007669"/>
    <property type="project" value="InterPro"/>
</dbReference>
<dbReference type="SUPFAM" id="SSF88946">
    <property type="entry name" value="Sigma2 domain of RNA polymerase sigma factors"/>
    <property type="match status" value="1"/>
</dbReference>
<feature type="domain" description="RNA polymerase sigma-70 region 2" evidence="7">
    <location>
        <begin position="28"/>
        <end position="94"/>
    </location>
</feature>
<dbReference type="KEGG" id="alus:STSP2_01648"/>
<evidence type="ECO:0000256" key="4">
    <source>
        <dbReference type="ARBA" id="ARBA00023125"/>
    </source>
</evidence>
<dbReference type="AlphaFoldDB" id="A0A1U9NL76"/>
<evidence type="ECO:0000256" key="3">
    <source>
        <dbReference type="ARBA" id="ARBA00023082"/>
    </source>
</evidence>
<keyword evidence="5 6" id="KW-0804">Transcription</keyword>
<dbReference type="Proteomes" id="UP000189674">
    <property type="component" value="Chromosome"/>
</dbReference>
<dbReference type="EMBL" id="CP019791">
    <property type="protein sequence ID" value="AQT68484.1"/>
    <property type="molecule type" value="Genomic_DNA"/>
</dbReference>
<dbReference type="InterPro" id="IPR036388">
    <property type="entry name" value="WH-like_DNA-bd_sf"/>
</dbReference>
<dbReference type="Pfam" id="PF04542">
    <property type="entry name" value="Sigma70_r2"/>
    <property type="match status" value="1"/>
</dbReference>
<proteinExistence type="inferred from homology"/>
<dbReference type="Gene3D" id="1.10.1740.10">
    <property type="match status" value="1"/>
</dbReference>
<keyword evidence="2 6" id="KW-0805">Transcription regulation</keyword>
<accession>A0A1U9NL76</accession>
<feature type="domain" description="RNA polymerase sigma factor 70 region 4 type 2" evidence="8">
    <location>
        <begin position="121"/>
        <end position="172"/>
    </location>
</feature>
<dbReference type="InterPro" id="IPR014284">
    <property type="entry name" value="RNA_pol_sigma-70_dom"/>
</dbReference>
<sequence>MYDELSQLSDAELAIKAGAGCRRSFEVLIDRYSARLLAFISSRVALREDAEDITQDTLIKAYVNMAKYNPRYRFSTWLFSIGYKTAVSHYRRSKTRQLKINHDKETPPPEQQLQVEDEAQNIWKLAKGLSRNQYEALWLRYNEQMQISEIANVMGKSKVHIKVLLHRSRNKLAQMRLEQDQANTSPVLSSKDTGIAMNWEV</sequence>